<evidence type="ECO:0000313" key="1">
    <source>
        <dbReference type="EMBL" id="KAI5327598.1"/>
    </source>
</evidence>
<protein>
    <submittedName>
        <fullName evidence="1">Uncharacterized protein</fullName>
    </submittedName>
</protein>
<comment type="caution">
    <text evidence="1">The sequence shown here is derived from an EMBL/GenBank/DDBJ whole genome shotgun (WGS) entry which is preliminary data.</text>
</comment>
<reference evidence="1 2" key="1">
    <citation type="journal article" date="2022" name="G3 (Bethesda)">
        <title>Whole-genome sequence and methylome profiling of the almond [Prunus dulcis (Mill.) D.A. Webb] cultivar 'Nonpareil'.</title>
        <authorList>
            <person name="D'Amico-Willman K.M."/>
            <person name="Ouma W.Z."/>
            <person name="Meulia T."/>
            <person name="Sideli G.M."/>
            <person name="Gradziel T.M."/>
            <person name="Fresnedo-Ramirez J."/>
        </authorList>
    </citation>
    <scope>NUCLEOTIDE SEQUENCE [LARGE SCALE GENOMIC DNA]</scope>
    <source>
        <strain evidence="1">Clone GOH B32 T37-40</strain>
    </source>
</reference>
<dbReference type="Proteomes" id="UP001054821">
    <property type="component" value="Chromosome 5"/>
</dbReference>
<accession>A0AAD4VNB3</accession>
<name>A0AAD4VNB3_PRUDU</name>
<gene>
    <name evidence="1" type="ORF">L3X38_026994</name>
</gene>
<dbReference type="EMBL" id="JAJFAZ020000005">
    <property type="protein sequence ID" value="KAI5327598.1"/>
    <property type="molecule type" value="Genomic_DNA"/>
</dbReference>
<dbReference type="AlphaFoldDB" id="A0AAD4VNB3"/>
<proteinExistence type="predicted"/>
<keyword evidence="2" id="KW-1185">Reference proteome</keyword>
<evidence type="ECO:0000313" key="2">
    <source>
        <dbReference type="Proteomes" id="UP001054821"/>
    </source>
</evidence>
<sequence length="78" mass="9167">MLRLEVENGSRADYSVLNDGALMMGTRLYVPKDEALKREILEEAHCQFMPCIQRSQAVEEGTWEPDEHMRTQYPYLFE</sequence>
<organism evidence="1 2">
    <name type="scientific">Prunus dulcis</name>
    <name type="common">Almond</name>
    <name type="synonym">Amygdalus dulcis</name>
    <dbReference type="NCBI Taxonomy" id="3755"/>
    <lineage>
        <taxon>Eukaryota</taxon>
        <taxon>Viridiplantae</taxon>
        <taxon>Streptophyta</taxon>
        <taxon>Embryophyta</taxon>
        <taxon>Tracheophyta</taxon>
        <taxon>Spermatophyta</taxon>
        <taxon>Magnoliopsida</taxon>
        <taxon>eudicotyledons</taxon>
        <taxon>Gunneridae</taxon>
        <taxon>Pentapetalae</taxon>
        <taxon>rosids</taxon>
        <taxon>fabids</taxon>
        <taxon>Rosales</taxon>
        <taxon>Rosaceae</taxon>
        <taxon>Amygdaloideae</taxon>
        <taxon>Amygdaleae</taxon>
        <taxon>Prunus</taxon>
    </lineage>
</organism>